<evidence type="ECO:0000256" key="9">
    <source>
        <dbReference type="ARBA" id="ARBA00022516"/>
    </source>
</evidence>
<dbReference type="PANTHER" id="PTHR46382:SF1">
    <property type="entry name" value="PHOSPHATIDATE CYTIDYLYLTRANSFERASE"/>
    <property type="match status" value="1"/>
</dbReference>
<feature type="transmembrane region" description="Helical" evidence="19">
    <location>
        <begin position="117"/>
        <end position="136"/>
    </location>
</feature>
<keyword evidence="10 18" id="KW-0808">Transferase</keyword>
<evidence type="ECO:0000256" key="1">
    <source>
        <dbReference type="ARBA" id="ARBA00001698"/>
    </source>
</evidence>
<dbReference type="EMBL" id="PQCO01000252">
    <property type="protein sequence ID" value="PUD99620.1"/>
    <property type="molecule type" value="Genomic_DNA"/>
</dbReference>
<evidence type="ECO:0000256" key="16">
    <source>
        <dbReference type="ARBA" id="ARBA00023209"/>
    </source>
</evidence>
<evidence type="ECO:0000256" key="7">
    <source>
        <dbReference type="ARBA" id="ARBA00019373"/>
    </source>
</evidence>
<sequence>MLLHRLITALVLIPVVLLGVLELSTPSLAVALCAVVLLAAREWTTLAGLEGVAWRVAFYLVLTLGLIGGYGALRHPSLALWMLGLASLWWLLLTLLMARIRTRPDLRLPLGRLGKSLLGVFILVTCWAALVALHGSGDKGPVLLLFALTLTWVADSGAYFAGRRWGRRKLAPAISPGKSIEGVYGALAGAALWGALLAWYAPEIASAPVLILFCLIVCAVSVVGDLFESLLKRQAGIKDSGNLLPGHGGVLDRIDSLTAVAPVFAFGLMLLERLQ</sequence>
<feature type="transmembrane region" description="Helical" evidence="19">
    <location>
        <begin position="207"/>
        <end position="227"/>
    </location>
</feature>
<feature type="transmembrane region" description="Helical" evidence="19">
    <location>
        <begin position="182"/>
        <end position="201"/>
    </location>
</feature>
<evidence type="ECO:0000256" key="6">
    <source>
        <dbReference type="ARBA" id="ARBA00012487"/>
    </source>
</evidence>
<evidence type="ECO:0000256" key="18">
    <source>
        <dbReference type="RuleBase" id="RU003938"/>
    </source>
</evidence>
<keyword evidence="16" id="KW-0594">Phospholipid biosynthesis</keyword>
<evidence type="ECO:0000256" key="3">
    <source>
        <dbReference type="ARBA" id="ARBA00005119"/>
    </source>
</evidence>
<evidence type="ECO:0000256" key="14">
    <source>
        <dbReference type="ARBA" id="ARBA00023098"/>
    </source>
</evidence>
<keyword evidence="22" id="KW-1185">Reference proteome</keyword>
<dbReference type="EC" id="2.7.7.41" evidence="6 18"/>
<keyword evidence="15 19" id="KW-0472">Membrane</keyword>
<evidence type="ECO:0000256" key="15">
    <source>
        <dbReference type="ARBA" id="ARBA00023136"/>
    </source>
</evidence>
<evidence type="ECO:0000313" key="22">
    <source>
        <dbReference type="Proteomes" id="UP000243361"/>
    </source>
</evidence>
<keyword evidence="17" id="KW-1208">Phospholipid metabolism</keyword>
<feature type="transmembrane region" description="Helical" evidence="19">
    <location>
        <begin position="12"/>
        <end position="40"/>
    </location>
</feature>
<reference evidence="20 22" key="1">
    <citation type="submission" date="2017-02" db="EMBL/GenBank/DDBJ databases">
        <title>Novel co-symbiosis in the unique lucinid bivalve Phacoides pectinatus.</title>
        <authorList>
            <person name="Lim S.J."/>
            <person name="Davis B.G."/>
            <person name="Gill D.E."/>
            <person name="Engel A.S."/>
            <person name="Anderson L.C."/>
            <person name="Campbell B.J."/>
        </authorList>
    </citation>
    <scope>NUCLEOTIDE SEQUENCE [LARGE SCALE GENOMIC DNA]</scope>
    <source>
        <strain evidence="20">LUC13016_P6</strain>
    </source>
</reference>
<keyword evidence="8" id="KW-1003">Cell membrane</keyword>
<evidence type="ECO:0000256" key="17">
    <source>
        <dbReference type="ARBA" id="ARBA00023264"/>
    </source>
</evidence>
<dbReference type="Proteomes" id="UP000250928">
    <property type="component" value="Unassembled WGS sequence"/>
</dbReference>
<dbReference type="PROSITE" id="PS01315">
    <property type="entry name" value="CDS"/>
    <property type="match status" value="1"/>
</dbReference>
<evidence type="ECO:0000256" key="5">
    <source>
        <dbReference type="ARBA" id="ARBA00010185"/>
    </source>
</evidence>
<evidence type="ECO:0000313" key="20">
    <source>
        <dbReference type="EMBL" id="OQX34885.1"/>
    </source>
</evidence>
<comment type="similarity">
    <text evidence="5 18">Belongs to the CDS family.</text>
</comment>
<evidence type="ECO:0000313" key="21">
    <source>
        <dbReference type="EMBL" id="PUD99620.1"/>
    </source>
</evidence>
<comment type="pathway">
    <text evidence="3 18">Phospholipid metabolism; CDP-diacylglycerol biosynthesis; CDP-diacylglycerol from sn-glycerol 3-phosphate: step 3/3.</text>
</comment>
<evidence type="ECO:0000256" key="12">
    <source>
        <dbReference type="ARBA" id="ARBA00022695"/>
    </source>
</evidence>
<reference evidence="21 23" key="2">
    <citation type="submission" date="2018-01" db="EMBL/GenBank/DDBJ databases">
        <title>Novel co-symbiosis in the lucinid bivalve Phacoides pectinatus.</title>
        <authorList>
            <person name="Lim S.J."/>
            <person name="Davis B.G."/>
            <person name="Gill D.E."/>
            <person name="Engel A.S."/>
            <person name="Anderson L.C."/>
            <person name="Campbell B.J."/>
        </authorList>
    </citation>
    <scope>NUCLEOTIDE SEQUENCE [LARGE SCALE GENOMIC DNA]</scope>
    <source>
        <strain evidence="21">N3_P5</strain>
    </source>
</reference>
<keyword evidence="13 19" id="KW-1133">Transmembrane helix</keyword>
<dbReference type="GO" id="GO:0005886">
    <property type="term" value="C:plasma membrane"/>
    <property type="evidence" value="ECO:0007669"/>
    <property type="project" value="UniProtKB-SubCell"/>
</dbReference>
<evidence type="ECO:0000256" key="4">
    <source>
        <dbReference type="ARBA" id="ARBA00005189"/>
    </source>
</evidence>
<name>A0A657PK15_9GAMM</name>
<evidence type="ECO:0000256" key="13">
    <source>
        <dbReference type="ARBA" id="ARBA00022989"/>
    </source>
</evidence>
<dbReference type="InterPro" id="IPR000374">
    <property type="entry name" value="PC_trans"/>
</dbReference>
<feature type="transmembrane region" description="Helical" evidence="19">
    <location>
        <begin position="142"/>
        <end position="161"/>
    </location>
</feature>
<feature type="transmembrane region" description="Helical" evidence="19">
    <location>
        <begin position="52"/>
        <end position="72"/>
    </location>
</feature>
<proteinExistence type="inferred from homology"/>
<dbReference type="EMBL" id="MUIE01000199">
    <property type="protein sequence ID" value="OQX34885.1"/>
    <property type="molecule type" value="Genomic_DNA"/>
</dbReference>
<feature type="transmembrane region" description="Helical" evidence="19">
    <location>
        <begin position="78"/>
        <end position="96"/>
    </location>
</feature>
<dbReference type="AlphaFoldDB" id="A0A657PK15"/>
<accession>A0A657PK15</accession>
<evidence type="ECO:0000313" key="23">
    <source>
        <dbReference type="Proteomes" id="UP000250928"/>
    </source>
</evidence>
<dbReference type="PANTHER" id="PTHR46382">
    <property type="entry name" value="PHOSPHATIDATE CYTIDYLYLTRANSFERASE"/>
    <property type="match status" value="1"/>
</dbReference>
<dbReference type="Proteomes" id="UP000243361">
    <property type="component" value="Unassembled WGS sequence"/>
</dbReference>
<gene>
    <name evidence="20" type="ORF">B0D84_02985</name>
    <name evidence="21" type="ORF">C3L24_10695</name>
</gene>
<evidence type="ECO:0000256" key="11">
    <source>
        <dbReference type="ARBA" id="ARBA00022692"/>
    </source>
</evidence>
<keyword evidence="12 18" id="KW-0548">Nucleotidyltransferase</keyword>
<dbReference type="GO" id="GO:0016024">
    <property type="term" value="P:CDP-diacylglycerol biosynthetic process"/>
    <property type="evidence" value="ECO:0007669"/>
    <property type="project" value="UniProtKB-UniPathway"/>
</dbReference>
<dbReference type="GO" id="GO:0004605">
    <property type="term" value="F:phosphatidate cytidylyltransferase activity"/>
    <property type="evidence" value="ECO:0007669"/>
    <property type="project" value="UniProtKB-EC"/>
</dbReference>
<protein>
    <recommendedName>
        <fullName evidence="7 18">Phosphatidate cytidylyltransferase</fullName>
        <ecNumber evidence="6 18">2.7.7.41</ecNumber>
    </recommendedName>
</protein>
<dbReference type="Pfam" id="PF01148">
    <property type="entry name" value="CTP_transf_1"/>
    <property type="match status" value="1"/>
</dbReference>
<keyword evidence="14" id="KW-0443">Lipid metabolism</keyword>
<comment type="subcellular location">
    <subcellularLocation>
        <location evidence="2">Cell membrane</location>
        <topology evidence="2">Multi-pass membrane protein</topology>
    </subcellularLocation>
</comment>
<evidence type="ECO:0000256" key="19">
    <source>
        <dbReference type="SAM" id="Phobius"/>
    </source>
</evidence>
<comment type="caution">
    <text evidence="20">The sequence shown here is derived from an EMBL/GenBank/DDBJ whole genome shotgun (WGS) entry which is preliminary data.</text>
</comment>
<evidence type="ECO:0000256" key="2">
    <source>
        <dbReference type="ARBA" id="ARBA00004651"/>
    </source>
</evidence>
<comment type="catalytic activity">
    <reaction evidence="1 18">
        <text>a 1,2-diacyl-sn-glycero-3-phosphate + CTP + H(+) = a CDP-1,2-diacyl-sn-glycerol + diphosphate</text>
        <dbReference type="Rhea" id="RHEA:16229"/>
        <dbReference type="ChEBI" id="CHEBI:15378"/>
        <dbReference type="ChEBI" id="CHEBI:33019"/>
        <dbReference type="ChEBI" id="CHEBI:37563"/>
        <dbReference type="ChEBI" id="CHEBI:58332"/>
        <dbReference type="ChEBI" id="CHEBI:58608"/>
        <dbReference type="EC" id="2.7.7.41"/>
    </reaction>
</comment>
<organism evidence="20 22">
    <name type="scientific">Candidatus Sedimenticola endophacoides</name>
    <dbReference type="NCBI Taxonomy" id="2548426"/>
    <lineage>
        <taxon>Bacteria</taxon>
        <taxon>Pseudomonadati</taxon>
        <taxon>Pseudomonadota</taxon>
        <taxon>Gammaproteobacteria</taxon>
        <taxon>Chromatiales</taxon>
        <taxon>Sedimenticolaceae</taxon>
        <taxon>Sedimenticola</taxon>
    </lineage>
</organism>
<keyword evidence="9" id="KW-0444">Lipid biosynthesis</keyword>
<keyword evidence="11 18" id="KW-0812">Transmembrane</keyword>
<evidence type="ECO:0000256" key="10">
    <source>
        <dbReference type="ARBA" id="ARBA00022679"/>
    </source>
</evidence>
<dbReference type="UniPathway" id="UPA00557">
    <property type="reaction ID" value="UER00614"/>
</dbReference>
<comment type="pathway">
    <text evidence="4">Lipid metabolism.</text>
</comment>
<evidence type="ECO:0000256" key="8">
    <source>
        <dbReference type="ARBA" id="ARBA00022475"/>
    </source>
</evidence>